<evidence type="ECO:0000256" key="1">
    <source>
        <dbReference type="SAM" id="Coils"/>
    </source>
</evidence>
<organism evidence="2 3">
    <name type="scientific">Cymbomonas tetramitiformis</name>
    <dbReference type="NCBI Taxonomy" id="36881"/>
    <lineage>
        <taxon>Eukaryota</taxon>
        <taxon>Viridiplantae</taxon>
        <taxon>Chlorophyta</taxon>
        <taxon>Pyramimonadophyceae</taxon>
        <taxon>Pyramimonadales</taxon>
        <taxon>Pyramimonadaceae</taxon>
        <taxon>Cymbomonas</taxon>
    </lineage>
</organism>
<dbReference type="AlphaFoldDB" id="A0AAE0BRD3"/>
<comment type="caution">
    <text evidence="2">The sequence shown here is derived from an EMBL/GenBank/DDBJ whole genome shotgun (WGS) entry which is preliminary data.</text>
</comment>
<name>A0AAE0BRD3_9CHLO</name>
<dbReference type="EMBL" id="LGRX02033403">
    <property type="protein sequence ID" value="KAK3241381.1"/>
    <property type="molecule type" value="Genomic_DNA"/>
</dbReference>
<sequence>MEVAEAHALRMEQSLAREREALAQSREEAARLQAQLAASVQEQEHILQSSQQMETELRASLAAAQYVLHTLREEAVATLLQPSGPLRTHVARKYRRQGQQMVRKVPGLREPISDVARVVVGLPDPPVIRRPEPLDLTLLPPAGSLATPSCHILVSEFGTCSGVPEGGGGTGSSSTAACIWIEARARVCLCHCGHLLGAACGWVLPGCLRA</sequence>
<evidence type="ECO:0000313" key="2">
    <source>
        <dbReference type="EMBL" id="KAK3241381.1"/>
    </source>
</evidence>
<dbReference type="Proteomes" id="UP001190700">
    <property type="component" value="Unassembled WGS sequence"/>
</dbReference>
<protein>
    <submittedName>
        <fullName evidence="2">Uncharacterized protein</fullName>
    </submittedName>
</protein>
<feature type="coiled-coil region" evidence="1">
    <location>
        <begin position="8"/>
        <end position="42"/>
    </location>
</feature>
<proteinExistence type="predicted"/>
<keyword evidence="1" id="KW-0175">Coiled coil</keyword>
<reference evidence="2 3" key="1">
    <citation type="journal article" date="2015" name="Genome Biol. Evol.">
        <title>Comparative Genomics of a Bacterivorous Green Alga Reveals Evolutionary Causalities and Consequences of Phago-Mixotrophic Mode of Nutrition.</title>
        <authorList>
            <person name="Burns J.A."/>
            <person name="Paasch A."/>
            <person name="Narechania A."/>
            <person name="Kim E."/>
        </authorList>
    </citation>
    <scope>NUCLEOTIDE SEQUENCE [LARGE SCALE GENOMIC DNA]</scope>
    <source>
        <strain evidence="2 3">PLY_AMNH</strain>
    </source>
</reference>
<keyword evidence="3" id="KW-1185">Reference proteome</keyword>
<accession>A0AAE0BRD3</accession>
<evidence type="ECO:0000313" key="3">
    <source>
        <dbReference type="Proteomes" id="UP001190700"/>
    </source>
</evidence>
<gene>
    <name evidence="2" type="ORF">CYMTET_48847</name>
</gene>